<evidence type="ECO:0000313" key="2">
    <source>
        <dbReference type="EMBL" id="MEV8468730.1"/>
    </source>
</evidence>
<keyword evidence="3" id="KW-1185">Reference proteome</keyword>
<dbReference type="RefSeq" id="WP_366194690.1">
    <property type="nucleotide sequence ID" value="NZ_JBFBVU010000038.1"/>
</dbReference>
<reference evidence="2 3" key="1">
    <citation type="submission" date="2024-07" db="EMBL/GenBank/DDBJ databases">
        <authorList>
            <person name="Kang M."/>
        </authorList>
    </citation>
    <scope>NUCLEOTIDE SEQUENCE [LARGE SCALE GENOMIC DNA]</scope>
    <source>
        <strain evidence="2 3">DFM31</strain>
    </source>
</reference>
<comment type="caution">
    <text evidence="2">The sequence shown here is derived from an EMBL/GenBank/DDBJ whole genome shotgun (WGS) entry which is preliminary data.</text>
</comment>
<accession>A0ABV3LAZ2</accession>
<keyword evidence="1" id="KW-0732">Signal</keyword>
<protein>
    <submittedName>
        <fullName evidence="2">Uncharacterized protein</fullName>
    </submittedName>
</protein>
<organism evidence="2 3">
    <name type="scientific">Meridianimarinicoccus marinus</name>
    <dbReference type="NCBI Taxonomy" id="3231483"/>
    <lineage>
        <taxon>Bacteria</taxon>
        <taxon>Pseudomonadati</taxon>
        <taxon>Pseudomonadota</taxon>
        <taxon>Alphaproteobacteria</taxon>
        <taxon>Rhodobacterales</taxon>
        <taxon>Paracoccaceae</taxon>
        <taxon>Meridianimarinicoccus</taxon>
    </lineage>
</organism>
<feature type="chain" id="PRO_5047498140" evidence="1">
    <location>
        <begin position="20"/>
        <end position="55"/>
    </location>
</feature>
<dbReference type="EMBL" id="JBFBVU010000038">
    <property type="protein sequence ID" value="MEV8468730.1"/>
    <property type="molecule type" value="Genomic_DNA"/>
</dbReference>
<proteinExistence type="predicted"/>
<evidence type="ECO:0000256" key="1">
    <source>
        <dbReference type="SAM" id="SignalP"/>
    </source>
</evidence>
<feature type="signal peptide" evidence="1">
    <location>
        <begin position="1"/>
        <end position="19"/>
    </location>
</feature>
<name>A0ABV3LAZ2_9RHOB</name>
<dbReference type="Proteomes" id="UP001553161">
    <property type="component" value="Unassembled WGS sequence"/>
</dbReference>
<gene>
    <name evidence="2" type="ORF">AB0T83_18360</name>
</gene>
<sequence>MKFTTGVFGALIAASAAAAAAAAAAQDSPIIHDGEFNFLSAQFGDEWAAQDIRID</sequence>
<evidence type="ECO:0000313" key="3">
    <source>
        <dbReference type="Proteomes" id="UP001553161"/>
    </source>
</evidence>